<evidence type="ECO:0000313" key="8">
    <source>
        <dbReference type="Proteomes" id="UP000831775"/>
    </source>
</evidence>
<organism evidence="7 8">
    <name type="scientific">Leucobacter rhizosphaerae</name>
    <dbReference type="NCBI Taxonomy" id="2932245"/>
    <lineage>
        <taxon>Bacteria</taxon>
        <taxon>Bacillati</taxon>
        <taxon>Actinomycetota</taxon>
        <taxon>Actinomycetes</taxon>
        <taxon>Micrococcales</taxon>
        <taxon>Microbacteriaceae</taxon>
        <taxon>Leucobacter</taxon>
    </lineage>
</organism>
<dbReference type="Proteomes" id="UP000831775">
    <property type="component" value="Chromosome"/>
</dbReference>
<reference evidence="7 8" key="1">
    <citation type="submission" date="2022-04" db="EMBL/GenBank/DDBJ databases">
        <title>Leucobacter sp. isolated from rhizosphere of onion.</title>
        <authorList>
            <person name="Won M."/>
            <person name="Lee C.-M."/>
            <person name="Woen H.-Y."/>
            <person name="Kwon S.-W."/>
        </authorList>
    </citation>
    <scope>NUCLEOTIDE SEQUENCE [LARGE SCALE GENOMIC DNA]</scope>
    <source>
        <strain evidence="7 8">H25R-14</strain>
    </source>
</reference>
<evidence type="ECO:0000259" key="6">
    <source>
        <dbReference type="PROSITE" id="PS50847"/>
    </source>
</evidence>
<evidence type="ECO:0000256" key="2">
    <source>
        <dbReference type="ARBA" id="ARBA00022525"/>
    </source>
</evidence>
<keyword evidence="5" id="KW-0472">Membrane</keyword>
<dbReference type="InterPro" id="IPR013783">
    <property type="entry name" value="Ig-like_fold"/>
</dbReference>
<keyword evidence="8" id="KW-1185">Reference proteome</keyword>
<feature type="domain" description="Gram-positive cocci surface proteins LPxTG" evidence="6">
    <location>
        <begin position="501"/>
        <end position="536"/>
    </location>
</feature>
<gene>
    <name evidence="7" type="ORF">MUN76_04285</name>
</gene>
<dbReference type="EMBL" id="CP095043">
    <property type="protein sequence ID" value="UOQ61194.1"/>
    <property type="molecule type" value="Genomic_DNA"/>
</dbReference>
<feature type="transmembrane region" description="Helical" evidence="5">
    <location>
        <begin position="511"/>
        <end position="530"/>
    </location>
</feature>
<dbReference type="Gene3D" id="2.60.40.10">
    <property type="entry name" value="Immunoglobulins"/>
    <property type="match status" value="2"/>
</dbReference>
<keyword evidence="5" id="KW-1133">Transmembrane helix</keyword>
<accession>A0ABY4FYF6</accession>
<keyword evidence="1" id="KW-0134">Cell wall</keyword>
<evidence type="ECO:0000256" key="1">
    <source>
        <dbReference type="ARBA" id="ARBA00022512"/>
    </source>
</evidence>
<dbReference type="PROSITE" id="PS50847">
    <property type="entry name" value="GRAM_POS_ANCHORING"/>
    <property type="match status" value="1"/>
</dbReference>
<name>A0ABY4FYF6_9MICO</name>
<keyword evidence="2" id="KW-0964">Secreted</keyword>
<dbReference type="NCBIfam" id="TIGR01167">
    <property type="entry name" value="LPXTG_anchor"/>
    <property type="match status" value="1"/>
</dbReference>
<evidence type="ECO:0000256" key="3">
    <source>
        <dbReference type="ARBA" id="ARBA00022729"/>
    </source>
</evidence>
<evidence type="ECO:0000313" key="7">
    <source>
        <dbReference type="EMBL" id="UOQ61194.1"/>
    </source>
</evidence>
<dbReference type="InterPro" id="IPR019931">
    <property type="entry name" value="LPXTG_anchor"/>
</dbReference>
<evidence type="ECO:0000256" key="5">
    <source>
        <dbReference type="SAM" id="Phobius"/>
    </source>
</evidence>
<sequence length="536" mass="53655">MQIPLRRSLSAAAQDHRTRRTSLTHRIGLLLAAALVATGVGSAPATAAFAAPEAPAAEAPAAAPFAVEDGITTTTTLGEFITPTVYGQSLIITGTVSLDGPSLLMGAPITLEVDGEVVGEGFLIYIGSGQYWALIPAEPLISAGTHEVVAKFPGYSPGFPFDDAAPSESAPFTVTIAQATTTTAITSVPGQAVAFTPVDVAAQVTASPAGVSGSAALLADGTSIATADLAADGSVLFEDTIIPFGTTDLSVAYLGDTAGNYAVSESAASPIVITEAETATDLALSDSHVRAGDPVTFTATVRNISEANLADPRSGIELLVDGEVVFAEVNADEPDAAPGDGVTTFAVTLSDTALGQHEVTARFLPAPGFGASESEPVELQVDGIDTALVPKVSQLSGTIEHPAVVEVEVTALPAGPPVDGTVQAFLGDTPLGEPFQVENGVGSGPITGLEVGTHQVDLRFVPGTYGLFSSSATLVVTVDAAPTPTPKPAPTPIAGGTPAGLAATGGTAAPGLLLAGLTLLVGAGSLMLLARRRRTA</sequence>
<keyword evidence="5" id="KW-0812">Transmembrane</keyword>
<keyword evidence="4" id="KW-0572">Peptidoglycan-anchor</keyword>
<keyword evidence="3" id="KW-0732">Signal</keyword>
<proteinExistence type="predicted"/>
<dbReference type="RefSeq" id="WP_244687449.1">
    <property type="nucleotide sequence ID" value="NZ_CP095043.1"/>
</dbReference>
<evidence type="ECO:0000256" key="4">
    <source>
        <dbReference type="ARBA" id="ARBA00023088"/>
    </source>
</evidence>
<protein>
    <submittedName>
        <fullName evidence="7">Ig-like domain-containing protein</fullName>
    </submittedName>
</protein>